<name>K2N948_9HYPH</name>
<dbReference type="PATRIC" id="fig|1231190.3.peg.915"/>
<organism evidence="2 3">
    <name type="scientific">Nitratireductor indicus C115</name>
    <dbReference type="NCBI Taxonomy" id="1231190"/>
    <lineage>
        <taxon>Bacteria</taxon>
        <taxon>Pseudomonadati</taxon>
        <taxon>Pseudomonadota</taxon>
        <taxon>Alphaproteobacteria</taxon>
        <taxon>Hyphomicrobiales</taxon>
        <taxon>Phyllobacteriaceae</taxon>
        <taxon>Nitratireductor</taxon>
    </lineage>
</organism>
<sequence length="75" mass="8285">MARTRKKPITAARVERAIDTLAGVMATAGPDAPLLIPLWKRLQSELERLKEEEAILAAAMERVKQSRDQTAARSS</sequence>
<dbReference type="STRING" id="721133.SAMN05216176_101436"/>
<dbReference type="AlphaFoldDB" id="K2N948"/>
<gene>
    <name evidence="2" type="ORF">NA8A_04380</name>
</gene>
<keyword evidence="3" id="KW-1185">Reference proteome</keyword>
<accession>K2N948</accession>
<proteinExistence type="predicted"/>
<comment type="caution">
    <text evidence="2">The sequence shown here is derived from an EMBL/GenBank/DDBJ whole genome shotgun (WGS) entry which is preliminary data.</text>
</comment>
<feature type="coiled-coil region" evidence="1">
    <location>
        <begin position="39"/>
        <end position="69"/>
    </location>
</feature>
<evidence type="ECO:0000313" key="3">
    <source>
        <dbReference type="Proteomes" id="UP000007374"/>
    </source>
</evidence>
<dbReference type="Proteomes" id="UP000007374">
    <property type="component" value="Unassembled WGS sequence"/>
</dbReference>
<dbReference type="EMBL" id="AMSI01000002">
    <property type="protein sequence ID" value="EKF44018.1"/>
    <property type="molecule type" value="Genomic_DNA"/>
</dbReference>
<keyword evidence="1" id="KW-0175">Coiled coil</keyword>
<evidence type="ECO:0000313" key="2">
    <source>
        <dbReference type="EMBL" id="EKF44018.1"/>
    </source>
</evidence>
<protein>
    <submittedName>
        <fullName evidence="2">Uncharacterized protein</fullName>
    </submittedName>
</protein>
<reference evidence="2 3" key="1">
    <citation type="journal article" date="2012" name="J. Bacteriol.">
        <title>Genome Sequence of Nitratireductor indicus Type Strain C115.</title>
        <authorList>
            <person name="Lai Q."/>
            <person name="Li G."/>
            <person name="Yu Z."/>
            <person name="Shao Z."/>
        </authorList>
    </citation>
    <scope>NUCLEOTIDE SEQUENCE [LARGE SCALE GENOMIC DNA]</scope>
    <source>
        <strain evidence="2 3">C115</strain>
    </source>
</reference>
<evidence type="ECO:0000256" key="1">
    <source>
        <dbReference type="SAM" id="Coils"/>
    </source>
</evidence>